<evidence type="ECO:0000313" key="3">
    <source>
        <dbReference type="Proteomes" id="UP000286045"/>
    </source>
</evidence>
<evidence type="ECO:0000256" key="1">
    <source>
        <dbReference type="SAM" id="MobiDB-lite"/>
    </source>
</evidence>
<protein>
    <submittedName>
        <fullName evidence="2">Uncharacterized protein</fullName>
    </submittedName>
</protein>
<evidence type="ECO:0000313" key="2">
    <source>
        <dbReference type="EMBL" id="RWA08506.1"/>
    </source>
</evidence>
<organism evidence="2 3">
    <name type="scientific">Xylaria grammica</name>
    <dbReference type="NCBI Taxonomy" id="363999"/>
    <lineage>
        <taxon>Eukaryota</taxon>
        <taxon>Fungi</taxon>
        <taxon>Dikarya</taxon>
        <taxon>Ascomycota</taxon>
        <taxon>Pezizomycotina</taxon>
        <taxon>Sordariomycetes</taxon>
        <taxon>Xylariomycetidae</taxon>
        <taxon>Xylariales</taxon>
        <taxon>Xylariaceae</taxon>
        <taxon>Xylaria</taxon>
    </lineage>
</organism>
<dbReference type="EMBL" id="RYZI01000196">
    <property type="protein sequence ID" value="RWA08506.1"/>
    <property type="molecule type" value="Genomic_DNA"/>
</dbReference>
<gene>
    <name evidence="2" type="ORF">EKO27_g6593</name>
</gene>
<reference evidence="2 3" key="1">
    <citation type="submission" date="2018-12" db="EMBL/GenBank/DDBJ databases">
        <title>Draft genome sequence of Xylaria grammica IHI A82.</title>
        <authorList>
            <person name="Buettner E."/>
            <person name="Kellner H."/>
        </authorList>
    </citation>
    <scope>NUCLEOTIDE SEQUENCE [LARGE SCALE GENOMIC DNA]</scope>
    <source>
        <strain evidence="2 3">IHI A82</strain>
    </source>
</reference>
<sequence>MSMYSEQQIAVPPPPPQSRDLSSTRNNTYRLQISETYDIAAREIEDVYPYTPRQQSHVFDAARTEHVRGYRDVSISPPH</sequence>
<keyword evidence="3" id="KW-1185">Reference proteome</keyword>
<name>A0A439D286_9PEZI</name>
<dbReference type="Proteomes" id="UP000286045">
    <property type="component" value="Unassembled WGS sequence"/>
</dbReference>
<feature type="region of interest" description="Disordered" evidence="1">
    <location>
        <begin position="1"/>
        <end position="27"/>
    </location>
</feature>
<proteinExistence type="predicted"/>
<comment type="caution">
    <text evidence="2">The sequence shown here is derived from an EMBL/GenBank/DDBJ whole genome shotgun (WGS) entry which is preliminary data.</text>
</comment>
<dbReference type="AlphaFoldDB" id="A0A439D286"/>
<accession>A0A439D286</accession>